<feature type="region of interest" description="Disordered" evidence="1">
    <location>
        <begin position="260"/>
        <end position="301"/>
    </location>
</feature>
<name>A0A1B8XTH0_XENTR</name>
<feature type="region of interest" description="Disordered" evidence="1">
    <location>
        <begin position="1"/>
        <end position="22"/>
    </location>
</feature>
<gene>
    <name evidence="2" type="ORF">XENTR_v90028616mg</name>
</gene>
<protein>
    <submittedName>
        <fullName evidence="2">Uncharacterized protein</fullName>
    </submittedName>
</protein>
<accession>A0A1B8XTH0</accession>
<reference evidence="2" key="1">
    <citation type="submission" date="2009-11" db="EMBL/GenBank/DDBJ databases">
        <authorList>
            <consortium name="US DOE Joint Genome Institute (JGI-PGF)"/>
            <person name="Ottilar R."/>
            <person name="Schmutz J."/>
            <person name="Salamov A."/>
            <person name="Cheng J.F."/>
            <person name="Lucas S."/>
            <person name="Pitluck S."/>
            <person name="Gundlach H."/>
            <person name="Guo Y."/>
            <person name="Haberer G."/>
            <person name="Nasrallah J."/>
            <person name="Mayer K.F.X."/>
            <person name="van de Peer Y."/>
            <person name="Weigel D."/>
            <person name="Grigoriev I.V."/>
        </authorList>
    </citation>
    <scope>NUCLEOTIDE SEQUENCE</scope>
    <source>
        <strain evidence="2">Nigerian</strain>
    </source>
</reference>
<evidence type="ECO:0000313" key="2">
    <source>
        <dbReference type="EMBL" id="OCA13949.1"/>
    </source>
</evidence>
<proteinExistence type="predicted"/>
<feature type="compositionally biased region" description="Acidic residues" evidence="1">
    <location>
        <begin position="108"/>
        <end position="124"/>
    </location>
</feature>
<reference evidence="2" key="3">
    <citation type="submission" date="2016-05" db="EMBL/GenBank/DDBJ databases">
        <title>WGS assembly of Xenopus tropicalis.</title>
        <authorList>
            <person name="Sessions A."/>
            <person name="Jenkins J."/>
            <person name="Mitros T."/>
            <person name="Lyons J.T."/>
            <person name="Dichmann D.S."/>
            <person name="Robert J."/>
            <person name="Harland R.M."/>
            <person name="Rokhsar D.S."/>
        </authorList>
    </citation>
    <scope>NUCLEOTIDE SEQUENCE</scope>
    <source>
        <strain evidence="2">Nigerian</strain>
    </source>
</reference>
<evidence type="ECO:0000256" key="1">
    <source>
        <dbReference type="SAM" id="MobiDB-lite"/>
    </source>
</evidence>
<organism evidence="2">
    <name type="scientific">Xenopus tropicalis</name>
    <name type="common">Western clawed frog</name>
    <name type="synonym">Silurana tropicalis</name>
    <dbReference type="NCBI Taxonomy" id="8364"/>
    <lineage>
        <taxon>Eukaryota</taxon>
        <taxon>Metazoa</taxon>
        <taxon>Chordata</taxon>
        <taxon>Craniata</taxon>
        <taxon>Vertebrata</taxon>
        <taxon>Euteleostomi</taxon>
        <taxon>Amphibia</taxon>
        <taxon>Batrachia</taxon>
        <taxon>Anura</taxon>
        <taxon>Pipoidea</taxon>
        <taxon>Pipidae</taxon>
        <taxon>Xenopodinae</taxon>
        <taxon>Xenopus</taxon>
        <taxon>Silurana</taxon>
    </lineage>
</organism>
<feature type="compositionally biased region" description="Polar residues" evidence="1">
    <location>
        <begin position="265"/>
        <end position="279"/>
    </location>
</feature>
<sequence length="461" mass="52131">MATSEERSLCPTPSPDPVGTGEPGLMLRDTGRRFMWSGTFYEKRVNGNIPQMIPLCGGCDGEVVGGMMQPGARCPQCDRTYWYGPADMDPPVERTEEGETLSEVLEEMSLEVDEPDKETDDPEGISDRGTGDPSPTQDPPEDACAPTEPLAVVEAAADEEIGAPAIPVLAVAAAGDMEGQEEPRPLIVKEARVSLRKPWPKWGGKAKFHRCYSGSRDIDWEEFMGPPSPAFDESGREEVLPPKSYLQTLKGAMASIETRRHYGDSPNQSSSETPPSWSDQGEGDGERALSPPMGGPTGFLAPPKISKEEEKFFWVLPGEANPDVFKSVSRVQRTINFRVYRMWGYYMPYAPLWVFERVESMLEEWVVEDIKRREKMPLNILSHPERARRMQAWQYIRKTEKEWWWGRTIMKHAVHSCGKRNPGPRLFSTEAYLEDGRLVEKPHPRYYTSYEDVQQRFTYLV</sequence>
<feature type="region of interest" description="Disordered" evidence="1">
    <location>
        <begin position="108"/>
        <end position="145"/>
    </location>
</feature>
<dbReference type="AlphaFoldDB" id="A0A1B8XTH0"/>
<reference evidence="2" key="2">
    <citation type="journal article" date="2010" name="Science">
        <title>The genome of the Western clawed frog Xenopus tropicalis.</title>
        <authorList>
            <person name="Hellsten U."/>
            <person name="Harland R.M."/>
            <person name="Gilchrist M.J."/>
            <person name="Hendrix D."/>
            <person name="Jurka J."/>
            <person name="Kapitonov V."/>
            <person name="Ovcharenko I."/>
            <person name="Putnam N.H."/>
            <person name="Shu S."/>
            <person name="Taher L."/>
            <person name="Blitz I.L."/>
            <person name="Blumberg B."/>
            <person name="Dichmann D.S."/>
            <person name="Dubchak I."/>
            <person name="Amaya E."/>
            <person name="Detter J.C."/>
            <person name="Fletcher R."/>
            <person name="Gerhard D.S."/>
            <person name="Goodstein D."/>
            <person name="Graves T."/>
            <person name="Grigoriev I.V."/>
            <person name="Grimwood J."/>
            <person name="Kawashima T."/>
            <person name="Lindquist E."/>
            <person name="Lucas S.M."/>
            <person name="Mead P.E."/>
            <person name="Mitros T."/>
            <person name="Ogino H."/>
            <person name="Ohta Y."/>
            <person name="Poliakov A.V."/>
            <person name="Pollet N."/>
            <person name="Robert J."/>
            <person name="Salamov A."/>
            <person name="Sater A.K."/>
            <person name="Schmutz J."/>
            <person name="Terry A."/>
            <person name="Vize P.D."/>
            <person name="Warren W.C."/>
            <person name="Wells D."/>
            <person name="Wills A."/>
            <person name="Wilson R.K."/>
            <person name="Zimmerman L.B."/>
            <person name="Zorn A.M."/>
            <person name="Grainger R."/>
            <person name="Grammer T."/>
            <person name="Khokha M.K."/>
            <person name="Richardson P.M."/>
            <person name="Rokhsar D.S."/>
        </authorList>
    </citation>
    <scope>NUCLEOTIDE SEQUENCE [LARGE SCALE GENOMIC DNA]</scope>
    <source>
        <strain evidence="2">Nigerian</strain>
    </source>
</reference>
<dbReference type="EMBL" id="KV463207">
    <property type="protein sequence ID" value="OCA13949.1"/>
    <property type="molecule type" value="Genomic_DNA"/>
</dbReference>